<evidence type="ECO:0000256" key="2">
    <source>
        <dbReference type="ARBA" id="ARBA00022448"/>
    </source>
</evidence>
<feature type="transmembrane region" description="Helical" evidence="8">
    <location>
        <begin position="557"/>
        <end position="579"/>
    </location>
</feature>
<dbReference type="GeneID" id="7443330"/>
<keyword evidence="5 8" id="KW-1133">Transmembrane helix</keyword>
<feature type="transmembrane region" description="Helical" evidence="8">
    <location>
        <begin position="391"/>
        <end position="415"/>
    </location>
</feature>
<name>B8CEL4_THAPS</name>
<feature type="compositionally biased region" description="Polar residues" evidence="7">
    <location>
        <begin position="285"/>
        <end position="309"/>
    </location>
</feature>
<dbReference type="HOGENOM" id="CLU_404679_0_0_1"/>
<keyword evidence="4 8" id="KW-0812">Transmembrane</keyword>
<dbReference type="InterPro" id="IPR050171">
    <property type="entry name" value="MFS_Transporters"/>
</dbReference>
<evidence type="ECO:0000313" key="10">
    <source>
        <dbReference type="Proteomes" id="UP000001449"/>
    </source>
</evidence>
<accession>B8CEL4</accession>
<keyword evidence="6 8" id="KW-0472">Membrane</keyword>
<reference evidence="9 10" key="1">
    <citation type="journal article" date="2004" name="Science">
        <title>The genome of the diatom Thalassiosira pseudonana: ecology, evolution, and metabolism.</title>
        <authorList>
            <person name="Armbrust E.V."/>
            <person name="Berges J.A."/>
            <person name="Bowler C."/>
            <person name="Green B.R."/>
            <person name="Martinez D."/>
            <person name="Putnam N.H."/>
            <person name="Zhou S."/>
            <person name="Allen A.E."/>
            <person name="Apt K.E."/>
            <person name="Bechner M."/>
            <person name="Brzezinski M.A."/>
            <person name="Chaal B.K."/>
            <person name="Chiovitti A."/>
            <person name="Davis A.K."/>
            <person name="Demarest M.S."/>
            <person name="Detter J.C."/>
            <person name="Glavina T."/>
            <person name="Goodstein D."/>
            <person name="Hadi M.Z."/>
            <person name="Hellsten U."/>
            <person name="Hildebrand M."/>
            <person name="Jenkins B.D."/>
            <person name="Jurka J."/>
            <person name="Kapitonov V.V."/>
            <person name="Kroger N."/>
            <person name="Lau W.W."/>
            <person name="Lane T.W."/>
            <person name="Larimer F.W."/>
            <person name="Lippmeier J.C."/>
            <person name="Lucas S."/>
            <person name="Medina M."/>
            <person name="Montsant A."/>
            <person name="Obornik M."/>
            <person name="Parker M.S."/>
            <person name="Palenik B."/>
            <person name="Pazour G.J."/>
            <person name="Richardson P.M."/>
            <person name="Rynearson T.A."/>
            <person name="Saito M.A."/>
            <person name="Schwartz D.C."/>
            <person name="Thamatrakoln K."/>
            <person name="Valentin K."/>
            <person name="Vardi A."/>
            <person name="Wilkerson F.P."/>
            <person name="Rokhsar D.S."/>
        </authorList>
    </citation>
    <scope>NUCLEOTIDE SEQUENCE [LARGE SCALE GENOMIC DNA]</scope>
    <source>
        <strain evidence="9 10">CCMP1335</strain>
    </source>
</reference>
<evidence type="ECO:0000256" key="6">
    <source>
        <dbReference type="ARBA" id="ARBA00023136"/>
    </source>
</evidence>
<dbReference type="InterPro" id="IPR036259">
    <property type="entry name" value="MFS_trans_sf"/>
</dbReference>
<sequence>MTTSKLQTILSTQLRTLTLFLSHPPTRTPTLLFYVASFGGALHHAVTTYYYLAIGATEMDIGQLGVITLLGAMTGSPLSGWALDRYGPWVPIGVSAAACSWGCLWRGMASSLSSLRMGTVLLGIGVNLQSTVLGHLVKSFPSSMRSEVLSGFAVQIATLQLCGKGLFPLVEYMLHYGLGVKDTLMRYRIHMGTCTMFCFYGTFALFFDRKNVIGGDDASVGGRLSRQKEYKQKQSDVVDDLEEGSAHQEIELADRFLDDNTTALQPLSTTDEEEPAHRALNKQQLEKQSQPLLQSTNATNEVNASTSLERSNHETIKTRVTAAILALALLLQSLSTTILTVLWPLLAHDRFNLSAQTFGIMTFASSVVSTGAVAAFPVVERIEKIGGRVRCAAWGFGIGAVLCLVFCACSFGSGWDVDDLIVANNRILQVRAHEGGTGLLWHRRRQTEYFLLDNTTFGNVSTEFNFESVMDGNATILDASIMVRETSEVNEQLDADSTKSTQKETKQSSHSWKQILLHALSAMIFQACLCFLEPSLKSILSLVVTSPANGSSSKSSLGFTMGFMTTIGNIGGMIGNIAGTWMYKYSKDVSNASILRGGALPFLATAFLLAISSMLIWGLDEPRHNHDDADDCNDSTTHSVSPGNVGRQEIDSDSLEESEQETRDGCCLALRETKYDVKSD</sequence>
<evidence type="ECO:0000256" key="5">
    <source>
        <dbReference type="ARBA" id="ARBA00022989"/>
    </source>
</evidence>
<dbReference type="PANTHER" id="PTHR23517:SF13">
    <property type="entry name" value="MAJOR FACILITATOR SUPERFAMILY MFS_1"/>
    <property type="match status" value="1"/>
</dbReference>
<dbReference type="InParanoid" id="B8CEL4"/>
<proteinExistence type="predicted"/>
<comment type="subcellular location">
    <subcellularLocation>
        <location evidence="1">Cell membrane</location>
        <topology evidence="1">Multi-pass membrane protein</topology>
    </subcellularLocation>
</comment>
<keyword evidence="3" id="KW-1003">Cell membrane</keyword>
<evidence type="ECO:0000256" key="8">
    <source>
        <dbReference type="SAM" id="Phobius"/>
    </source>
</evidence>
<feature type="region of interest" description="Disordered" evidence="7">
    <location>
        <begin position="285"/>
        <end position="311"/>
    </location>
</feature>
<evidence type="ECO:0000256" key="3">
    <source>
        <dbReference type="ARBA" id="ARBA00022475"/>
    </source>
</evidence>
<feature type="region of interest" description="Disordered" evidence="7">
    <location>
        <begin position="627"/>
        <end position="664"/>
    </location>
</feature>
<dbReference type="eggNOG" id="ENOG502S9FJ">
    <property type="taxonomic scope" value="Eukaryota"/>
</dbReference>
<feature type="transmembrane region" description="Helical" evidence="8">
    <location>
        <begin position="31"/>
        <end position="52"/>
    </location>
</feature>
<evidence type="ECO:0000256" key="1">
    <source>
        <dbReference type="ARBA" id="ARBA00004651"/>
    </source>
</evidence>
<dbReference type="RefSeq" id="XP_002294562.1">
    <property type="nucleotide sequence ID" value="XM_002294526.1"/>
</dbReference>
<dbReference type="AlphaFoldDB" id="B8CEL4"/>
<feature type="transmembrane region" description="Helical" evidence="8">
    <location>
        <begin position="320"/>
        <end position="346"/>
    </location>
</feature>
<dbReference type="PaxDb" id="35128-Thaps11461"/>
<gene>
    <name evidence="9" type="ORF">THAPSDRAFT_11461</name>
</gene>
<feature type="transmembrane region" description="Helical" evidence="8">
    <location>
        <begin position="148"/>
        <end position="167"/>
    </location>
</feature>
<dbReference type="EMBL" id="CM000652">
    <property type="protein sequence ID" value="EED87922.1"/>
    <property type="molecule type" value="Genomic_DNA"/>
</dbReference>
<reference evidence="9 10" key="2">
    <citation type="journal article" date="2008" name="Nature">
        <title>The Phaeodactylum genome reveals the evolutionary history of diatom genomes.</title>
        <authorList>
            <person name="Bowler C."/>
            <person name="Allen A.E."/>
            <person name="Badger J.H."/>
            <person name="Grimwood J."/>
            <person name="Jabbari K."/>
            <person name="Kuo A."/>
            <person name="Maheswari U."/>
            <person name="Martens C."/>
            <person name="Maumus F."/>
            <person name="Otillar R.P."/>
            <person name="Rayko E."/>
            <person name="Salamov A."/>
            <person name="Vandepoele K."/>
            <person name="Beszteri B."/>
            <person name="Gruber A."/>
            <person name="Heijde M."/>
            <person name="Katinka M."/>
            <person name="Mock T."/>
            <person name="Valentin K."/>
            <person name="Verret F."/>
            <person name="Berges J.A."/>
            <person name="Brownlee C."/>
            <person name="Cadoret J.P."/>
            <person name="Chiovitti A."/>
            <person name="Choi C.J."/>
            <person name="Coesel S."/>
            <person name="De Martino A."/>
            <person name="Detter J.C."/>
            <person name="Durkin C."/>
            <person name="Falciatore A."/>
            <person name="Fournet J."/>
            <person name="Haruta M."/>
            <person name="Huysman M.J."/>
            <person name="Jenkins B.D."/>
            <person name="Jiroutova K."/>
            <person name="Jorgensen R.E."/>
            <person name="Joubert Y."/>
            <person name="Kaplan A."/>
            <person name="Kroger N."/>
            <person name="Kroth P.G."/>
            <person name="La Roche J."/>
            <person name="Lindquist E."/>
            <person name="Lommer M."/>
            <person name="Martin-Jezequel V."/>
            <person name="Lopez P.J."/>
            <person name="Lucas S."/>
            <person name="Mangogna M."/>
            <person name="McGinnis K."/>
            <person name="Medlin L.K."/>
            <person name="Montsant A."/>
            <person name="Oudot-Le Secq M.P."/>
            <person name="Napoli C."/>
            <person name="Obornik M."/>
            <person name="Parker M.S."/>
            <person name="Petit J.L."/>
            <person name="Porcel B.M."/>
            <person name="Poulsen N."/>
            <person name="Robison M."/>
            <person name="Rychlewski L."/>
            <person name="Rynearson T.A."/>
            <person name="Schmutz J."/>
            <person name="Shapiro H."/>
            <person name="Siaut M."/>
            <person name="Stanley M."/>
            <person name="Sussman M.R."/>
            <person name="Taylor A.R."/>
            <person name="Vardi A."/>
            <person name="von Dassow P."/>
            <person name="Vyverman W."/>
            <person name="Willis A."/>
            <person name="Wyrwicz L.S."/>
            <person name="Rokhsar D.S."/>
            <person name="Weissenbach J."/>
            <person name="Armbrust E.V."/>
            <person name="Green B.R."/>
            <person name="Van de Peer Y."/>
            <person name="Grigoriev I.V."/>
        </authorList>
    </citation>
    <scope>NUCLEOTIDE SEQUENCE [LARGE SCALE GENOMIC DNA]</scope>
    <source>
        <strain evidence="9 10">CCMP1335</strain>
    </source>
</reference>
<evidence type="ECO:0008006" key="11">
    <source>
        <dbReference type="Google" id="ProtNLM"/>
    </source>
</evidence>
<keyword evidence="2" id="KW-0813">Transport</keyword>
<organism evidence="9 10">
    <name type="scientific">Thalassiosira pseudonana</name>
    <name type="common">Marine diatom</name>
    <name type="synonym">Cyclotella nana</name>
    <dbReference type="NCBI Taxonomy" id="35128"/>
    <lineage>
        <taxon>Eukaryota</taxon>
        <taxon>Sar</taxon>
        <taxon>Stramenopiles</taxon>
        <taxon>Ochrophyta</taxon>
        <taxon>Bacillariophyta</taxon>
        <taxon>Coscinodiscophyceae</taxon>
        <taxon>Thalassiosirophycidae</taxon>
        <taxon>Thalassiosirales</taxon>
        <taxon>Thalassiosiraceae</taxon>
        <taxon>Thalassiosira</taxon>
    </lineage>
</organism>
<dbReference type="PANTHER" id="PTHR23517">
    <property type="entry name" value="RESISTANCE PROTEIN MDTM, PUTATIVE-RELATED-RELATED"/>
    <property type="match status" value="1"/>
</dbReference>
<evidence type="ECO:0000313" key="9">
    <source>
        <dbReference type="EMBL" id="EED87922.1"/>
    </source>
</evidence>
<keyword evidence="10" id="KW-1185">Reference proteome</keyword>
<dbReference type="Gene3D" id="1.20.1250.20">
    <property type="entry name" value="MFS general substrate transporter like domains"/>
    <property type="match status" value="2"/>
</dbReference>
<dbReference type="KEGG" id="tps:THAPSDRAFT_11461"/>
<feature type="transmembrane region" description="Helical" evidence="8">
    <location>
        <begin position="187"/>
        <end position="207"/>
    </location>
</feature>
<evidence type="ECO:0000256" key="4">
    <source>
        <dbReference type="ARBA" id="ARBA00022692"/>
    </source>
</evidence>
<dbReference type="SUPFAM" id="SSF103473">
    <property type="entry name" value="MFS general substrate transporter"/>
    <property type="match status" value="1"/>
</dbReference>
<feature type="transmembrane region" description="Helical" evidence="8">
    <location>
        <begin position="599"/>
        <end position="619"/>
    </location>
</feature>
<dbReference type="Proteomes" id="UP000001449">
    <property type="component" value="Chromosome 20"/>
</dbReference>
<protein>
    <recommendedName>
        <fullName evidence="11">Major facilitator superfamily (MFS) profile domain-containing protein</fullName>
    </recommendedName>
</protein>
<feature type="transmembrane region" description="Helical" evidence="8">
    <location>
        <begin position="64"/>
        <end position="83"/>
    </location>
</feature>
<feature type="transmembrane region" description="Helical" evidence="8">
    <location>
        <begin position="358"/>
        <end position="379"/>
    </location>
</feature>
<evidence type="ECO:0000256" key="7">
    <source>
        <dbReference type="SAM" id="MobiDB-lite"/>
    </source>
</evidence>
<dbReference type="GO" id="GO:0005886">
    <property type="term" value="C:plasma membrane"/>
    <property type="evidence" value="ECO:0007669"/>
    <property type="project" value="UniProtKB-SubCell"/>
</dbReference>